<evidence type="ECO:0000256" key="6">
    <source>
        <dbReference type="ARBA" id="ARBA00022449"/>
    </source>
</evidence>
<comment type="subcellular location">
    <subcellularLocation>
        <location evidence="2">Cell membrane</location>
        <topology evidence="2">Multi-pass membrane protein</topology>
    </subcellularLocation>
</comment>
<comment type="function">
    <text evidence="1">Multidrug efflux pump.</text>
</comment>
<keyword evidence="9 13" id="KW-1133">Transmembrane helix</keyword>
<name>A0A974S0A9_PERPY</name>
<feature type="transmembrane region" description="Helical" evidence="13">
    <location>
        <begin position="95"/>
        <end position="113"/>
    </location>
</feature>
<dbReference type="InterPro" id="IPR002528">
    <property type="entry name" value="MATE_fam"/>
</dbReference>
<evidence type="ECO:0000256" key="2">
    <source>
        <dbReference type="ARBA" id="ARBA00004651"/>
    </source>
</evidence>
<feature type="transmembrane region" description="Helical" evidence="13">
    <location>
        <begin position="387"/>
        <end position="408"/>
    </location>
</feature>
<gene>
    <name evidence="14" type="ORF">I6J18_22460</name>
</gene>
<dbReference type="EMBL" id="CP068053">
    <property type="protein sequence ID" value="QQT00296.1"/>
    <property type="molecule type" value="Genomic_DNA"/>
</dbReference>
<keyword evidence="8 13" id="KW-0812">Transmembrane</keyword>
<reference evidence="14 15" key="1">
    <citation type="submission" date="2021-01" db="EMBL/GenBank/DDBJ databases">
        <title>FDA dAtabase for Regulatory Grade micrObial Sequences (FDA-ARGOS): Supporting development and validation of Infectious Disease Dx tests.</title>
        <authorList>
            <person name="Nelson B."/>
            <person name="Plummer A."/>
            <person name="Tallon L."/>
            <person name="Sadzewicz L."/>
            <person name="Zhao X."/>
            <person name="Boylan J."/>
            <person name="Ott S."/>
            <person name="Bowen H."/>
            <person name="Vavikolanu K."/>
            <person name="Mehta A."/>
            <person name="Aluvathingal J."/>
            <person name="Nadendla S."/>
            <person name="Myers T."/>
            <person name="Yan Y."/>
            <person name="Sichtig H."/>
        </authorList>
    </citation>
    <scope>NUCLEOTIDE SEQUENCE [LARGE SCALE GENOMIC DNA]</scope>
    <source>
        <strain evidence="14 15">FDAARGOS_1161</strain>
    </source>
</reference>
<keyword evidence="6" id="KW-0050">Antiport</keyword>
<evidence type="ECO:0000256" key="10">
    <source>
        <dbReference type="ARBA" id="ARBA00023065"/>
    </source>
</evidence>
<keyword evidence="7" id="KW-1003">Cell membrane</keyword>
<dbReference type="GO" id="GO:0005886">
    <property type="term" value="C:plasma membrane"/>
    <property type="evidence" value="ECO:0007669"/>
    <property type="project" value="UniProtKB-SubCell"/>
</dbReference>
<keyword evidence="15" id="KW-1185">Reference proteome</keyword>
<dbReference type="RefSeq" id="WP_040373033.1">
    <property type="nucleotide sequence ID" value="NZ_CP068053.1"/>
</dbReference>
<dbReference type="Pfam" id="PF01554">
    <property type="entry name" value="MatE"/>
    <property type="match status" value="2"/>
</dbReference>
<proteinExistence type="inferred from homology"/>
<keyword evidence="10" id="KW-0406">Ion transport</keyword>
<dbReference type="AlphaFoldDB" id="A0A974S0A9"/>
<feature type="transmembrane region" description="Helical" evidence="13">
    <location>
        <begin position="202"/>
        <end position="220"/>
    </location>
</feature>
<feature type="transmembrane region" description="Helical" evidence="13">
    <location>
        <begin position="133"/>
        <end position="150"/>
    </location>
</feature>
<protein>
    <recommendedName>
        <fullName evidence="4">Probable multidrug resistance protein NorM</fullName>
    </recommendedName>
    <alternativeName>
        <fullName evidence="12">Multidrug-efflux transporter</fullName>
    </alternativeName>
</protein>
<evidence type="ECO:0000256" key="7">
    <source>
        <dbReference type="ARBA" id="ARBA00022475"/>
    </source>
</evidence>
<evidence type="ECO:0000313" key="15">
    <source>
        <dbReference type="Proteomes" id="UP000595254"/>
    </source>
</evidence>
<evidence type="ECO:0000313" key="14">
    <source>
        <dbReference type="EMBL" id="QQT00296.1"/>
    </source>
</evidence>
<evidence type="ECO:0000256" key="9">
    <source>
        <dbReference type="ARBA" id="ARBA00022989"/>
    </source>
</evidence>
<dbReference type="PANTHER" id="PTHR43298">
    <property type="entry name" value="MULTIDRUG RESISTANCE PROTEIN NORM-RELATED"/>
    <property type="match status" value="1"/>
</dbReference>
<feature type="transmembrane region" description="Helical" evidence="13">
    <location>
        <begin position="241"/>
        <end position="266"/>
    </location>
</feature>
<evidence type="ECO:0000256" key="4">
    <source>
        <dbReference type="ARBA" id="ARBA00020268"/>
    </source>
</evidence>
<feature type="transmembrane region" description="Helical" evidence="13">
    <location>
        <begin position="14"/>
        <end position="36"/>
    </location>
</feature>
<sequence>MIQTYTTAQKIRQLIFILAPILITQLGIYSMTFFDIMMAGKYRTTDVAGVSIGSSLWMPVYTGISGILLALTPIISQKLGARDTKSIPHTVIQALYLGLVMAAVVMVIGSIVLNPILELMNLEQSVHDIAHDYLIALSFGMIPLFLYNVLRSFIDSLGQTRISMFITLLALPINVLFNYLLIYGKWGFPELGGVGSGYATAITYWVIMVIAILTIVKVQPFAGYKLFSTLYRAAWKEWRELLMIGLPIGLTIFFETSIFAAVTLFMSNYNTLTIASHQIAMNFASFLYMIPLSISTGLTIVVGFEAGAKRYKDARIYSILGISGAIGLSLLCASVVFFFREQIASIYSIDADVIQLTAHFLLYATFFQLSDALQAPIQGILRGYKDVTISFFMSFISYWIIGLPMGILLSKYSSLGPFGYWIGLIVGLAIGAVGLFIRLLYVQRSHDLKRIQH</sequence>
<evidence type="ECO:0000256" key="11">
    <source>
        <dbReference type="ARBA" id="ARBA00023136"/>
    </source>
</evidence>
<keyword evidence="11 13" id="KW-0472">Membrane</keyword>
<comment type="similarity">
    <text evidence="3">Belongs to the multi antimicrobial extrusion (MATE) (TC 2.A.66.1) family.</text>
</comment>
<dbReference type="PIRSF" id="PIRSF006603">
    <property type="entry name" value="DinF"/>
    <property type="match status" value="1"/>
</dbReference>
<dbReference type="InterPro" id="IPR048279">
    <property type="entry name" value="MdtK-like"/>
</dbReference>
<dbReference type="PANTHER" id="PTHR43298:SF2">
    <property type="entry name" value="FMN_FAD EXPORTER YEEO-RELATED"/>
    <property type="match status" value="1"/>
</dbReference>
<dbReference type="GO" id="GO:0015297">
    <property type="term" value="F:antiporter activity"/>
    <property type="evidence" value="ECO:0007669"/>
    <property type="project" value="UniProtKB-KW"/>
</dbReference>
<feature type="transmembrane region" description="Helical" evidence="13">
    <location>
        <begin position="286"/>
        <end position="304"/>
    </location>
</feature>
<evidence type="ECO:0000256" key="5">
    <source>
        <dbReference type="ARBA" id="ARBA00022448"/>
    </source>
</evidence>
<keyword evidence="5" id="KW-0813">Transport</keyword>
<feature type="transmembrane region" description="Helical" evidence="13">
    <location>
        <begin position="345"/>
        <end position="366"/>
    </location>
</feature>
<feature type="transmembrane region" description="Helical" evidence="13">
    <location>
        <begin position="56"/>
        <end position="75"/>
    </location>
</feature>
<evidence type="ECO:0000256" key="8">
    <source>
        <dbReference type="ARBA" id="ARBA00022692"/>
    </source>
</evidence>
<evidence type="ECO:0000256" key="13">
    <source>
        <dbReference type="SAM" id="Phobius"/>
    </source>
</evidence>
<evidence type="ECO:0000256" key="12">
    <source>
        <dbReference type="ARBA" id="ARBA00031636"/>
    </source>
</evidence>
<dbReference type="GO" id="GO:0006811">
    <property type="term" value="P:monoatomic ion transport"/>
    <property type="evidence" value="ECO:0007669"/>
    <property type="project" value="UniProtKB-KW"/>
</dbReference>
<feature type="transmembrane region" description="Helical" evidence="13">
    <location>
        <begin position="162"/>
        <end position="182"/>
    </location>
</feature>
<dbReference type="InterPro" id="IPR050222">
    <property type="entry name" value="MATE_MdtK"/>
</dbReference>
<feature type="transmembrane region" description="Helical" evidence="13">
    <location>
        <begin position="420"/>
        <end position="441"/>
    </location>
</feature>
<dbReference type="Proteomes" id="UP000595254">
    <property type="component" value="Chromosome"/>
</dbReference>
<organism evidence="14 15">
    <name type="scientific">Peribacillus psychrosaccharolyticus</name>
    <name type="common">Bacillus psychrosaccharolyticus</name>
    <dbReference type="NCBI Taxonomy" id="1407"/>
    <lineage>
        <taxon>Bacteria</taxon>
        <taxon>Bacillati</taxon>
        <taxon>Bacillota</taxon>
        <taxon>Bacilli</taxon>
        <taxon>Bacillales</taxon>
        <taxon>Bacillaceae</taxon>
        <taxon>Peribacillus</taxon>
    </lineage>
</organism>
<accession>A0A974S0A9</accession>
<dbReference type="KEGG" id="ppsr:I6J18_22460"/>
<evidence type="ECO:0000256" key="3">
    <source>
        <dbReference type="ARBA" id="ARBA00010199"/>
    </source>
</evidence>
<dbReference type="NCBIfam" id="TIGR00797">
    <property type="entry name" value="matE"/>
    <property type="match status" value="1"/>
</dbReference>
<dbReference type="GO" id="GO:0042910">
    <property type="term" value="F:xenobiotic transmembrane transporter activity"/>
    <property type="evidence" value="ECO:0007669"/>
    <property type="project" value="InterPro"/>
</dbReference>
<feature type="transmembrane region" description="Helical" evidence="13">
    <location>
        <begin position="316"/>
        <end position="339"/>
    </location>
</feature>
<evidence type="ECO:0000256" key="1">
    <source>
        <dbReference type="ARBA" id="ARBA00003408"/>
    </source>
</evidence>
<dbReference type="CDD" id="cd13131">
    <property type="entry name" value="MATE_NorM_like"/>
    <property type="match status" value="1"/>
</dbReference>